<proteinExistence type="predicted"/>
<dbReference type="PROSITE" id="PS00092">
    <property type="entry name" value="N6_MTASE"/>
    <property type="match status" value="1"/>
</dbReference>
<comment type="caution">
    <text evidence="4">The sequence shown here is derived from an EMBL/GenBank/DDBJ whole genome shotgun (WGS) entry which is preliminary data.</text>
</comment>
<sequence length="201" mass="21933">MHIIAGRFKGQEIKSPKNGETTRPTTDRAKEAIFSHLEAIGVLSNARVADVYAGTGALGFEALSRGACSATFVEANAQIAKLIALTAQGLKGPDAKNVRVRIVRTKAEIFSARITSSHMKQFDVIFIDPPYAVSTDTVNEQTAQLGGVLSDDGVMMVERSIRTPEITAPWGFETYLRKDYGETAVFYLRKIIEPVVSRDVL</sequence>
<name>A0ABW2Y5W1_9BIFI</name>
<dbReference type="EMBL" id="JBHTHQ010000011">
    <property type="protein sequence ID" value="MFD0704398.1"/>
    <property type="molecule type" value="Genomic_DNA"/>
</dbReference>
<reference evidence="5" key="1">
    <citation type="journal article" date="2019" name="Int. J. Syst. Evol. Microbiol.">
        <title>The Global Catalogue of Microorganisms (GCM) 10K type strain sequencing project: providing services to taxonomists for standard genome sequencing and annotation.</title>
        <authorList>
            <consortium name="The Broad Institute Genomics Platform"/>
            <consortium name="The Broad Institute Genome Sequencing Center for Infectious Disease"/>
            <person name="Wu L."/>
            <person name="Ma J."/>
        </authorList>
    </citation>
    <scope>NUCLEOTIDE SEQUENCE [LARGE SCALE GENOMIC DNA]</scope>
    <source>
        <strain evidence="5">CCM 8604</strain>
    </source>
</reference>
<keyword evidence="5" id="KW-1185">Reference proteome</keyword>
<dbReference type="EC" id="2.1.1.171" evidence="4"/>
<dbReference type="PIRSF" id="PIRSF004553">
    <property type="entry name" value="CHP00095"/>
    <property type="match status" value="1"/>
</dbReference>
<dbReference type="GO" id="GO:0052913">
    <property type="term" value="F:16S rRNA (guanine(966)-N(2))-methyltransferase activity"/>
    <property type="evidence" value="ECO:0007669"/>
    <property type="project" value="UniProtKB-EC"/>
</dbReference>
<keyword evidence="2 4" id="KW-0808">Transferase</keyword>
<dbReference type="InterPro" id="IPR004398">
    <property type="entry name" value="RNA_MeTrfase_RsmD"/>
</dbReference>
<dbReference type="InterPro" id="IPR002052">
    <property type="entry name" value="DNA_methylase_N6_adenine_CS"/>
</dbReference>
<dbReference type="PANTHER" id="PTHR43542">
    <property type="entry name" value="METHYLTRANSFERASE"/>
    <property type="match status" value="1"/>
</dbReference>
<evidence type="ECO:0000256" key="2">
    <source>
        <dbReference type="ARBA" id="ARBA00022679"/>
    </source>
</evidence>
<dbReference type="PANTHER" id="PTHR43542:SF1">
    <property type="entry name" value="METHYLTRANSFERASE"/>
    <property type="match status" value="1"/>
</dbReference>
<evidence type="ECO:0000256" key="1">
    <source>
        <dbReference type="ARBA" id="ARBA00022603"/>
    </source>
</evidence>
<organism evidence="4 5">
    <name type="scientific">Alloscardovia venturai</name>
    <dbReference type="NCBI Taxonomy" id="1769421"/>
    <lineage>
        <taxon>Bacteria</taxon>
        <taxon>Bacillati</taxon>
        <taxon>Actinomycetota</taxon>
        <taxon>Actinomycetes</taxon>
        <taxon>Bifidobacteriales</taxon>
        <taxon>Bifidobacteriaceae</taxon>
        <taxon>Alloscardovia</taxon>
    </lineage>
</organism>
<dbReference type="SUPFAM" id="SSF53335">
    <property type="entry name" value="S-adenosyl-L-methionine-dependent methyltransferases"/>
    <property type="match status" value="1"/>
</dbReference>
<keyword evidence="1 4" id="KW-0489">Methyltransferase</keyword>
<evidence type="ECO:0000313" key="4">
    <source>
        <dbReference type="EMBL" id="MFD0704398.1"/>
    </source>
</evidence>
<dbReference type="Proteomes" id="UP001597036">
    <property type="component" value="Unassembled WGS sequence"/>
</dbReference>
<evidence type="ECO:0000256" key="3">
    <source>
        <dbReference type="SAM" id="MobiDB-lite"/>
    </source>
</evidence>
<protein>
    <submittedName>
        <fullName evidence="4">16S rRNA (Guanine(966)-N(2))-methyltransferase RsmD</fullName>
        <ecNumber evidence="4">2.1.1.171</ecNumber>
    </submittedName>
</protein>
<gene>
    <name evidence="4" type="primary">rsmD</name>
    <name evidence="4" type="ORF">ACFQY8_01345</name>
</gene>
<dbReference type="InterPro" id="IPR029063">
    <property type="entry name" value="SAM-dependent_MTases_sf"/>
</dbReference>
<dbReference type="Gene3D" id="3.40.50.150">
    <property type="entry name" value="Vaccinia Virus protein VP39"/>
    <property type="match status" value="1"/>
</dbReference>
<dbReference type="CDD" id="cd02440">
    <property type="entry name" value="AdoMet_MTases"/>
    <property type="match status" value="1"/>
</dbReference>
<dbReference type="RefSeq" id="WP_377937865.1">
    <property type="nucleotide sequence ID" value="NZ_JBHTHQ010000011.1"/>
</dbReference>
<accession>A0ABW2Y5W1</accession>
<evidence type="ECO:0000313" key="5">
    <source>
        <dbReference type="Proteomes" id="UP001597036"/>
    </source>
</evidence>
<dbReference type="Pfam" id="PF03602">
    <property type="entry name" value="Cons_hypoth95"/>
    <property type="match status" value="1"/>
</dbReference>
<dbReference type="NCBIfam" id="TIGR00095">
    <property type="entry name" value="16S rRNA (guanine(966)-N(2))-methyltransferase RsmD"/>
    <property type="match status" value="1"/>
</dbReference>
<feature type="region of interest" description="Disordered" evidence="3">
    <location>
        <begin position="1"/>
        <end position="26"/>
    </location>
</feature>